<dbReference type="Pfam" id="PF04082">
    <property type="entry name" value="Fungal_trans"/>
    <property type="match status" value="1"/>
</dbReference>
<evidence type="ECO:0000313" key="6">
    <source>
        <dbReference type="Proteomes" id="UP000467700"/>
    </source>
</evidence>
<feature type="compositionally biased region" description="Polar residues" evidence="3">
    <location>
        <begin position="655"/>
        <end position="669"/>
    </location>
</feature>
<evidence type="ECO:0000313" key="5">
    <source>
        <dbReference type="EMBL" id="CAA7262258.1"/>
    </source>
</evidence>
<dbReference type="PROSITE" id="PS50048">
    <property type="entry name" value="ZN2_CY6_FUNGAL_2"/>
    <property type="match status" value="1"/>
</dbReference>
<dbReference type="SMART" id="SM00066">
    <property type="entry name" value="GAL4"/>
    <property type="match status" value="1"/>
</dbReference>
<accession>A0A8S0WYV9</accession>
<keyword evidence="6" id="KW-1185">Reference proteome</keyword>
<dbReference type="CDD" id="cd00067">
    <property type="entry name" value="GAL4"/>
    <property type="match status" value="1"/>
</dbReference>
<feature type="compositionally biased region" description="Polar residues" evidence="3">
    <location>
        <begin position="760"/>
        <end position="779"/>
    </location>
</feature>
<name>A0A8S0WYV9_CYCAE</name>
<dbReference type="GO" id="GO:0000981">
    <property type="term" value="F:DNA-binding transcription factor activity, RNA polymerase II-specific"/>
    <property type="evidence" value="ECO:0007669"/>
    <property type="project" value="InterPro"/>
</dbReference>
<proteinExistence type="predicted"/>
<dbReference type="Gene3D" id="4.10.240.10">
    <property type="entry name" value="Zn(2)-C6 fungal-type DNA-binding domain"/>
    <property type="match status" value="1"/>
</dbReference>
<evidence type="ECO:0000259" key="4">
    <source>
        <dbReference type="PROSITE" id="PS50048"/>
    </source>
</evidence>
<dbReference type="PANTHER" id="PTHR46910">
    <property type="entry name" value="TRANSCRIPTION FACTOR PDR1"/>
    <property type="match status" value="1"/>
</dbReference>
<dbReference type="SMART" id="SM00906">
    <property type="entry name" value="Fungal_trans"/>
    <property type="match status" value="1"/>
</dbReference>
<comment type="caution">
    <text evidence="5">The sequence shown here is derived from an EMBL/GenBank/DDBJ whole genome shotgun (WGS) entry which is preliminary data.</text>
</comment>
<dbReference type="PROSITE" id="PS00463">
    <property type="entry name" value="ZN2_CY6_FUNGAL_1"/>
    <property type="match status" value="1"/>
</dbReference>
<dbReference type="InterPro" id="IPR050987">
    <property type="entry name" value="AtrR-like"/>
</dbReference>
<feature type="region of interest" description="Disordered" evidence="3">
    <location>
        <begin position="1"/>
        <end position="39"/>
    </location>
</feature>
<keyword evidence="2" id="KW-0539">Nucleus</keyword>
<dbReference type="GO" id="GO:0008270">
    <property type="term" value="F:zinc ion binding"/>
    <property type="evidence" value="ECO:0007669"/>
    <property type="project" value="InterPro"/>
</dbReference>
<feature type="compositionally biased region" description="Basic and acidic residues" evidence="3">
    <location>
        <begin position="1"/>
        <end position="10"/>
    </location>
</feature>
<dbReference type="OrthoDB" id="4456959at2759"/>
<feature type="region of interest" description="Disordered" evidence="3">
    <location>
        <begin position="648"/>
        <end position="671"/>
    </location>
</feature>
<evidence type="ECO:0000256" key="3">
    <source>
        <dbReference type="SAM" id="MobiDB-lite"/>
    </source>
</evidence>
<dbReference type="PANTHER" id="PTHR46910:SF38">
    <property type="entry name" value="ZN(2)-C6 FUNGAL-TYPE DOMAIN-CONTAINING PROTEIN"/>
    <property type="match status" value="1"/>
</dbReference>
<evidence type="ECO:0000256" key="1">
    <source>
        <dbReference type="ARBA" id="ARBA00022723"/>
    </source>
</evidence>
<dbReference type="InterPro" id="IPR001138">
    <property type="entry name" value="Zn2Cys6_DnaBD"/>
</dbReference>
<dbReference type="GO" id="GO:0006351">
    <property type="term" value="P:DNA-templated transcription"/>
    <property type="evidence" value="ECO:0007669"/>
    <property type="project" value="InterPro"/>
</dbReference>
<sequence>MSSSEGENRSSNKTPASKRRRACDPCRKKRARCDGPEKPGAQCSGCAYFRLNCTYFEDSDRLTQSKKYIAKLECRVEQLDKVLQQLCPDESCYEEWLDSLEEATGDDNRSPTTSSSTSTMQFPPVHLFKPEIFDFMSKILRDTGGDSTIPPSQEDDVDPAIVFASSLHTKRFFGDSSEEMLARTALSVKEQYKPSGERPERPILSSRREEFWTARPWEMKIAPRPKYTFPEPDLAKDIIDLYFEHANLYLPLLHRPTFERSVRDGLHYTDAGFAEIFLLVCAIGARFSKDPRVRIDDLESQYSAGWKWYNQVECKNSFFSLPSLYDLQTYCLSIAFLQFSSSLQAVWVMIGTGIRLMQEVGIHRRKRTAPTVEDELWKRAFWVLIYIDRLVCLSFGRPLTLHDEEFDLEFPIECDDEYWEHPDPEKRFKQPPNKPSLISAFNVQLKLIKIMGLCSRMVYPPSKMLNHFAIAGTQWKAHIVPELDSRINRWLEMTPQHLRWDPNQPNDKFFRQSALLHALCYYTQISIHRPLLSSNARTDSLSIPSLAICTTAARACIRVADAQVQRGVLQPPIVQMAAFTSAIMLLSNIWSRKKAPSRRQGVLLRENIPDMEDVLRTLSILKTNEYMWPQAGKFWDVLAGLSSISEQPNRPLGQASDSTVPSFSLQSGPTIPHSPSLGLGMPEIADLPPVTLGADESFWNYAMSGLSPEWIFRENYPPLPETSLSAPTWPIVPNPGHNAFTDVVLDPSYIKLSESNYSRASRASLQPGTNVSSQLQTPDLPSDQESR</sequence>
<feature type="region of interest" description="Disordered" evidence="3">
    <location>
        <begin position="760"/>
        <end position="787"/>
    </location>
</feature>
<evidence type="ECO:0000256" key="2">
    <source>
        <dbReference type="ARBA" id="ARBA00023242"/>
    </source>
</evidence>
<organism evidence="5 6">
    <name type="scientific">Cyclocybe aegerita</name>
    <name type="common">Black poplar mushroom</name>
    <name type="synonym">Agrocybe aegerita</name>
    <dbReference type="NCBI Taxonomy" id="1973307"/>
    <lineage>
        <taxon>Eukaryota</taxon>
        <taxon>Fungi</taxon>
        <taxon>Dikarya</taxon>
        <taxon>Basidiomycota</taxon>
        <taxon>Agaricomycotina</taxon>
        <taxon>Agaricomycetes</taxon>
        <taxon>Agaricomycetidae</taxon>
        <taxon>Agaricales</taxon>
        <taxon>Agaricineae</taxon>
        <taxon>Bolbitiaceae</taxon>
        <taxon>Cyclocybe</taxon>
    </lineage>
</organism>
<dbReference type="AlphaFoldDB" id="A0A8S0WYV9"/>
<feature type="domain" description="Zn(2)-C6 fungal-type" evidence="4">
    <location>
        <begin position="22"/>
        <end position="55"/>
    </location>
</feature>
<dbReference type="GO" id="GO:0003677">
    <property type="term" value="F:DNA binding"/>
    <property type="evidence" value="ECO:0007669"/>
    <property type="project" value="InterPro"/>
</dbReference>
<keyword evidence="1" id="KW-0479">Metal-binding</keyword>
<dbReference type="SUPFAM" id="SSF57701">
    <property type="entry name" value="Zn2/Cys6 DNA-binding domain"/>
    <property type="match status" value="1"/>
</dbReference>
<feature type="compositionally biased region" description="Basic and acidic residues" evidence="3">
    <location>
        <begin position="22"/>
        <end position="37"/>
    </location>
</feature>
<protein>
    <recommendedName>
        <fullName evidence="4">Zn(2)-C6 fungal-type domain-containing protein</fullName>
    </recommendedName>
</protein>
<dbReference type="Proteomes" id="UP000467700">
    <property type="component" value="Unassembled WGS sequence"/>
</dbReference>
<dbReference type="Pfam" id="PF00172">
    <property type="entry name" value="Zn_clus"/>
    <property type="match status" value="1"/>
</dbReference>
<dbReference type="InterPro" id="IPR036864">
    <property type="entry name" value="Zn2-C6_fun-type_DNA-bd_sf"/>
</dbReference>
<dbReference type="CDD" id="cd12148">
    <property type="entry name" value="fungal_TF_MHR"/>
    <property type="match status" value="1"/>
</dbReference>
<dbReference type="InterPro" id="IPR007219">
    <property type="entry name" value="XnlR_reg_dom"/>
</dbReference>
<gene>
    <name evidence="5" type="ORF">AAE3_LOCUS4344</name>
</gene>
<dbReference type="EMBL" id="CACVBS010000035">
    <property type="protein sequence ID" value="CAA7262258.1"/>
    <property type="molecule type" value="Genomic_DNA"/>
</dbReference>
<reference evidence="5 6" key="1">
    <citation type="submission" date="2020-01" db="EMBL/GenBank/DDBJ databases">
        <authorList>
            <person name="Gupta K D."/>
        </authorList>
    </citation>
    <scope>NUCLEOTIDE SEQUENCE [LARGE SCALE GENOMIC DNA]</scope>
</reference>